<protein>
    <submittedName>
        <fullName evidence="1">Trypsin-like peptidase domain-containing protein</fullName>
    </submittedName>
</protein>
<sequence length="270" mass="30208">MKLYLLVIASTLLLRISFAQIIIRPETVKSLLLVSFKDTTEVGRGTGFVIKSKTRFYLITNWHVVTNKDPKTKNWIDKEKAKQIEPNKLAIIHNGKNLGDHVIKWEALTDSKGLKQFKEYNLGAGMVDVIALPLKDTIPDLTIYTVDYHPLPDSVYLSPTERLFVVGFPLGITSNSSFPIWKSGLIASEPDLDQEGKPIIWIDGVGYPGMSGSPVYFLTDKLIYKKGGSFNSVGPPITYFIGVYSHIYPSIGLGALWKGTYLKRLFDQLP</sequence>
<evidence type="ECO:0000313" key="1">
    <source>
        <dbReference type="EMBL" id="QIP14771.1"/>
    </source>
</evidence>
<dbReference type="Proteomes" id="UP000501802">
    <property type="component" value="Chromosome"/>
</dbReference>
<dbReference type="KEGG" id="spib:G8759_20180"/>
<reference evidence="1 2" key="1">
    <citation type="submission" date="2020-03" db="EMBL/GenBank/DDBJ databases">
        <authorList>
            <person name="Kim M.K."/>
        </authorList>
    </citation>
    <scope>NUCLEOTIDE SEQUENCE [LARGE SCALE GENOMIC DNA]</scope>
    <source>
        <strain evidence="1 2">BT328</strain>
    </source>
</reference>
<dbReference type="RefSeq" id="WP_167211499.1">
    <property type="nucleotide sequence ID" value="NZ_CP050063.1"/>
</dbReference>
<proteinExistence type="predicted"/>
<dbReference type="Pfam" id="PF13365">
    <property type="entry name" value="Trypsin_2"/>
    <property type="match status" value="1"/>
</dbReference>
<dbReference type="InterPro" id="IPR009003">
    <property type="entry name" value="Peptidase_S1_PA"/>
</dbReference>
<dbReference type="Gene3D" id="2.40.10.120">
    <property type="match status" value="1"/>
</dbReference>
<name>A0A6G9AQK8_9BACT</name>
<keyword evidence="2" id="KW-1185">Reference proteome</keyword>
<dbReference type="SUPFAM" id="SSF50494">
    <property type="entry name" value="Trypsin-like serine proteases"/>
    <property type="match status" value="1"/>
</dbReference>
<organism evidence="1 2">
    <name type="scientific">Spirosoma aureum</name>
    <dbReference type="NCBI Taxonomy" id="2692134"/>
    <lineage>
        <taxon>Bacteria</taxon>
        <taxon>Pseudomonadati</taxon>
        <taxon>Bacteroidota</taxon>
        <taxon>Cytophagia</taxon>
        <taxon>Cytophagales</taxon>
        <taxon>Cytophagaceae</taxon>
        <taxon>Spirosoma</taxon>
    </lineage>
</organism>
<accession>A0A6G9AQK8</accession>
<gene>
    <name evidence="1" type="ORF">G8759_20180</name>
</gene>
<dbReference type="AlphaFoldDB" id="A0A6G9AQK8"/>
<evidence type="ECO:0000313" key="2">
    <source>
        <dbReference type="Proteomes" id="UP000501802"/>
    </source>
</evidence>
<dbReference type="EMBL" id="CP050063">
    <property type="protein sequence ID" value="QIP14771.1"/>
    <property type="molecule type" value="Genomic_DNA"/>
</dbReference>